<evidence type="ECO:0000256" key="4">
    <source>
        <dbReference type="ARBA" id="ARBA00022475"/>
    </source>
</evidence>
<keyword evidence="8 9" id="KW-0472">Membrane</keyword>
<evidence type="ECO:0000256" key="5">
    <source>
        <dbReference type="ARBA" id="ARBA00022692"/>
    </source>
</evidence>
<feature type="transmembrane region" description="Helical" evidence="9">
    <location>
        <begin position="306"/>
        <end position="326"/>
    </location>
</feature>
<feature type="transmembrane region" description="Helical" evidence="9">
    <location>
        <begin position="332"/>
        <end position="352"/>
    </location>
</feature>
<evidence type="ECO:0000259" key="10">
    <source>
        <dbReference type="Pfam" id="PF00999"/>
    </source>
</evidence>
<name>A0A0C2HZN9_9BACT</name>
<evidence type="ECO:0000256" key="6">
    <source>
        <dbReference type="ARBA" id="ARBA00022989"/>
    </source>
</evidence>
<organism evidence="11 12">
    <name type="scientific">Geoalkalibacter ferrihydriticus DSM 17813</name>
    <dbReference type="NCBI Taxonomy" id="1121915"/>
    <lineage>
        <taxon>Bacteria</taxon>
        <taxon>Pseudomonadati</taxon>
        <taxon>Thermodesulfobacteriota</taxon>
        <taxon>Desulfuromonadia</taxon>
        <taxon>Desulfuromonadales</taxon>
        <taxon>Geoalkalibacteraceae</taxon>
        <taxon>Geoalkalibacter</taxon>
    </lineage>
</organism>
<dbReference type="Pfam" id="PF00999">
    <property type="entry name" value="Na_H_Exchanger"/>
    <property type="match status" value="1"/>
</dbReference>
<keyword evidence="4" id="KW-1003">Cell membrane</keyword>
<keyword evidence="12" id="KW-1185">Reference proteome</keyword>
<dbReference type="Proteomes" id="UP000035068">
    <property type="component" value="Unassembled WGS sequence"/>
</dbReference>
<dbReference type="GO" id="GO:1902600">
    <property type="term" value="P:proton transmembrane transport"/>
    <property type="evidence" value="ECO:0007669"/>
    <property type="project" value="InterPro"/>
</dbReference>
<evidence type="ECO:0000256" key="7">
    <source>
        <dbReference type="ARBA" id="ARBA00023065"/>
    </source>
</evidence>
<sequence length="425" mass="45887">MFSIDLYDIGLLLAGLIIFIASLLPGLVSEKRLITVPIFYMGLGVLVFILPWAPLLPDLVDDVAWLKRVAELGVILSLTSAGLKLNSPFAWASWRISWRLLVLTMPLTVAASAWLGWWAAGLLPASAILLGAVISPTDPVLAGDVEVRAPDEPQGPKTRLVLNTEAGIHNEPERSKTRLALTTEAGINDSLAFPFTNLAIAVALVGLAPSGWVAGWLAVDVFYKLTVGAVIGASCGYLIAKIILSKFMTAMTGVLALSLTLVPYGFAELASSYGFIAVFVAACVFRHYERNHQYQQLVHDFAEQTVRVLVAVLMFFVGAYGSSGALNMMTPGMWGVALAIVFLIRPLTSMLALVGSDLSRKQRWAISFFGIRGIGSVYYLAYGLFHVDFPDARALWSIVLAVIIISIVIHGISAPSVMKRLDLGR</sequence>
<evidence type="ECO:0000313" key="12">
    <source>
        <dbReference type="Proteomes" id="UP000035068"/>
    </source>
</evidence>
<keyword evidence="7" id="KW-0406">Ion transport</keyword>
<evidence type="ECO:0000313" key="11">
    <source>
        <dbReference type="EMBL" id="KIH78167.1"/>
    </source>
</evidence>
<dbReference type="InterPro" id="IPR006153">
    <property type="entry name" value="Cation/H_exchanger_TM"/>
</dbReference>
<keyword evidence="3" id="KW-0050">Antiport</keyword>
<dbReference type="PANTHER" id="PTHR32507:SF8">
    <property type="entry name" value="CNH1P"/>
    <property type="match status" value="1"/>
</dbReference>
<evidence type="ECO:0000256" key="8">
    <source>
        <dbReference type="ARBA" id="ARBA00023136"/>
    </source>
</evidence>
<keyword evidence="5 9" id="KW-0812">Transmembrane</keyword>
<accession>A0A0C2HZN9</accession>
<feature type="transmembrane region" description="Helical" evidence="9">
    <location>
        <begin position="225"/>
        <end position="244"/>
    </location>
</feature>
<evidence type="ECO:0000256" key="2">
    <source>
        <dbReference type="ARBA" id="ARBA00022448"/>
    </source>
</evidence>
<reference evidence="11 12" key="1">
    <citation type="submission" date="2014-12" db="EMBL/GenBank/DDBJ databases">
        <title>Genomes of Geoalkalibacter ferrihydriticus and Geoalkalibacter subterraneus, two haloalkaliphilic metal-reducing members of the Geobacteraceae.</title>
        <authorList>
            <person name="Badalamenti J.P."/>
            <person name="Torres C.I."/>
            <person name="Krajmalnik-Brown R."/>
            <person name="Bond D.R."/>
        </authorList>
    </citation>
    <scope>NUCLEOTIDE SEQUENCE [LARGE SCALE GENOMIC DNA]</scope>
    <source>
        <strain evidence="11 12">DSM 17813</strain>
    </source>
</reference>
<dbReference type="InterPro" id="IPR038770">
    <property type="entry name" value="Na+/solute_symporter_sf"/>
</dbReference>
<dbReference type="AlphaFoldDB" id="A0A0C2HZN9"/>
<comment type="caution">
    <text evidence="11">The sequence shown here is derived from an EMBL/GenBank/DDBJ whole genome shotgun (WGS) entry which is preliminary data.</text>
</comment>
<dbReference type="GO" id="GO:0005886">
    <property type="term" value="C:plasma membrane"/>
    <property type="evidence" value="ECO:0007669"/>
    <property type="project" value="UniProtKB-SubCell"/>
</dbReference>
<comment type="subcellular location">
    <subcellularLocation>
        <location evidence="1">Cell membrane</location>
        <topology evidence="1">Multi-pass membrane protein</topology>
    </subcellularLocation>
</comment>
<evidence type="ECO:0000256" key="3">
    <source>
        <dbReference type="ARBA" id="ARBA00022449"/>
    </source>
</evidence>
<feature type="domain" description="Cation/H+ exchanger transmembrane" evidence="10">
    <location>
        <begin position="19"/>
        <end position="419"/>
    </location>
</feature>
<dbReference type="PANTHER" id="PTHR32507">
    <property type="entry name" value="NA(+)/H(+) ANTIPORTER 1"/>
    <property type="match status" value="1"/>
</dbReference>
<feature type="transmembrane region" description="Helical" evidence="9">
    <location>
        <begin position="394"/>
        <end position="417"/>
    </location>
</feature>
<feature type="transmembrane region" description="Helical" evidence="9">
    <location>
        <begin position="6"/>
        <end position="27"/>
    </location>
</feature>
<feature type="transmembrane region" description="Helical" evidence="9">
    <location>
        <begin position="264"/>
        <end position="285"/>
    </location>
</feature>
<feature type="transmembrane region" description="Helical" evidence="9">
    <location>
        <begin position="364"/>
        <end position="382"/>
    </location>
</feature>
<keyword evidence="6 9" id="KW-1133">Transmembrane helix</keyword>
<feature type="transmembrane region" description="Helical" evidence="9">
    <location>
        <begin position="34"/>
        <end position="53"/>
    </location>
</feature>
<evidence type="ECO:0000256" key="1">
    <source>
        <dbReference type="ARBA" id="ARBA00004651"/>
    </source>
</evidence>
<dbReference type="Gene3D" id="1.20.1530.20">
    <property type="match status" value="1"/>
</dbReference>
<proteinExistence type="predicted"/>
<feature type="transmembrane region" description="Helical" evidence="9">
    <location>
        <begin position="65"/>
        <end position="86"/>
    </location>
</feature>
<dbReference type="EMBL" id="JWJD01000001">
    <property type="protein sequence ID" value="KIH78167.1"/>
    <property type="molecule type" value="Genomic_DNA"/>
</dbReference>
<evidence type="ECO:0000256" key="9">
    <source>
        <dbReference type="SAM" id="Phobius"/>
    </source>
</evidence>
<protein>
    <recommendedName>
        <fullName evidence="10">Cation/H+ exchanger transmembrane domain-containing protein</fullName>
    </recommendedName>
</protein>
<keyword evidence="2" id="KW-0813">Transport</keyword>
<feature type="transmembrane region" description="Helical" evidence="9">
    <location>
        <begin position="198"/>
        <end position="218"/>
    </location>
</feature>
<gene>
    <name evidence="11" type="ORF">GFER_00975</name>
</gene>
<dbReference type="GO" id="GO:0015297">
    <property type="term" value="F:antiporter activity"/>
    <property type="evidence" value="ECO:0007669"/>
    <property type="project" value="UniProtKB-KW"/>
</dbReference>